<protein>
    <recommendedName>
        <fullName evidence="1">Transposase IS200-like domain-containing protein</fullName>
    </recommendedName>
</protein>
<gene>
    <name evidence="2" type="ORF">A3G56_02800</name>
</gene>
<feature type="domain" description="Transposase IS200-like" evidence="1">
    <location>
        <begin position="5"/>
        <end position="118"/>
    </location>
</feature>
<name>A0A1F5RXW6_9BACT</name>
<dbReference type="GO" id="GO:0003677">
    <property type="term" value="F:DNA binding"/>
    <property type="evidence" value="ECO:0007669"/>
    <property type="project" value="InterPro"/>
</dbReference>
<dbReference type="EMBL" id="MFFX01000025">
    <property type="protein sequence ID" value="OGF19270.1"/>
    <property type="molecule type" value="Genomic_DNA"/>
</dbReference>
<evidence type="ECO:0000313" key="2">
    <source>
        <dbReference type="EMBL" id="OGF19270.1"/>
    </source>
</evidence>
<comment type="caution">
    <text evidence="2">The sequence shown here is derived from an EMBL/GenBank/DDBJ whole genome shotgun (WGS) entry which is preliminary data.</text>
</comment>
<evidence type="ECO:0000313" key="3">
    <source>
        <dbReference type="Proteomes" id="UP000178682"/>
    </source>
</evidence>
<evidence type="ECO:0000259" key="1">
    <source>
        <dbReference type="SMART" id="SM01321"/>
    </source>
</evidence>
<reference evidence="2 3" key="1">
    <citation type="journal article" date="2016" name="Nat. Commun.">
        <title>Thousands of microbial genomes shed light on interconnected biogeochemical processes in an aquifer system.</title>
        <authorList>
            <person name="Anantharaman K."/>
            <person name="Brown C.T."/>
            <person name="Hug L.A."/>
            <person name="Sharon I."/>
            <person name="Castelle C.J."/>
            <person name="Probst A.J."/>
            <person name="Thomas B.C."/>
            <person name="Singh A."/>
            <person name="Wilkins M.J."/>
            <person name="Karaoz U."/>
            <person name="Brodie E.L."/>
            <person name="Williams K.H."/>
            <person name="Hubbard S.S."/>
            <person name="Banfield J.F."/>
        </authorList>
    </citation>
    <scope>NUCLEOTIDE SEQUENCE [LARGE SCALE GENOMIC DNA]</scope>
</reference>
<dbReference type="GO" id="GO:0006313">
    <property type="term" value="P:DNA transposition"/>
    <property type="evidence" value="ECO:0007669"/>
    <property type="project" value="InterPro"/>
</dbReference>
<proteinExistence type="predicted"/>
<organism evidence="2 3">
    <name type="scientific">Candidatus Falkowbacteria bacterium RIFCSPLOWO2_12_FULL_45_10</name>
    <dbReference type="NCBI Taxonomy" id="1797990"/>
    <lineage>
        <taxon>Bacteria</taxon>
        <taxon>Candidatus Falkowiibacteriota</taxon>
    </lineage>
</organism>
<dbReference type="InterPro" id="IPR036515">
    <property type="entry name" value="Transposase_17_sf"/>
</dbReference>
<sequence>MSQSFYRLYYHIIWGTKYREKTITPEIEKLLKGYMPEKIKAGGGTFMALNMTTDHLHLLTSIPPKVSVAEFVHQIKGSSSHLINLSLERRTFYWQSGYGVLSLSAKGIPFVTKYIINQKQKHANNNLIDVLEYAPAEDADPV</sequence>
<dbReference type="NCBIfam" id="NF033573">
    <property type="entry name" value="transpos_IS200"/>
    <property type="match status" value="1"/>
</dbReference>
<dbReference type="PANTHER" id="PTHR33360">
    <property type="entry name" value="TRANSPOSASE FOR INSERTION SEQUENCE ELEMENT IS200"/>
    <property type="match status" value="1"/>
</dbReference>
<dbReference type="SUPFAM" id="SSF143422">
    <property type="entry name" value="Transposase IS200-like"/>
    <property type="match status" value="1"/>
</dbReference>
<dbReference type="SMART" id="SM01321">
    <property type="entry name" value="Y1_Tnp"/>
    <property type="match status" value="1"/>
</dbReference>
<dbReference type="GO" id="GO:0004803">
    <property type="term" value="F:transposase activity"/>
    <property type="evidence" value="ECO:0007669"/>
    <property type="project" value="InterPro"/>
</dbReference>
<dbReference type="Proteomes" id="UP000178682">
    <property type="component" value="Unassembled WGS sequence"/>
</dbReference>
<dbReference type="AlphaFoldDB" id="A0A1F5RXW6"/>
<dbReference type="Pfam" id="PF01797">
    <property type="entry name" value="Y1_Tnp"/>
    <property type="match status" value="1"/>
</dbReference>
<dbReference type="InterPro" id="IPR002686">
    <property type="entry name" value="Transposase_17"/>
</dbReference>
<dbReference type="Gene3D" id="3.30.70.1290">
    <property type="entry name" value="Transposase IS200-like"/>
    <property type="match status" value="1"/>
</dbReference>
<dbReference type="PANTHER" id="PTHR33360:SF2">
    <property type="entry name" value="TRANSPOSASE FOR INSERTION SEQUENCE ELEMENT IS200"/>
    <property type="match status" value="1"/>
</dbReference>
<accession>A0A1F5RXW6</accession>